<name>A0A6J4R699_9ACTN</name>
<proteinExistence type="predicted"/>
<accession>A0A6J4R699</accession>
<dbReference type="EMBL" id="CADCVF010000054">
    <property type="protein sequence ID" value="CAA9461383.1"/>
    <property type="molecule type" value="Genomic_DNA"/>
</dbReference>
<gene>
    <name evidence="1" type="ORF">AVDCRST_MAG58-2660</name>
</gene>
<reference evidence="1" key="1">
    <citation type="submission" date="2020-02" db="EMBL/GenBank/DDBJ databases">
        <authorList>
            <person name="Meier V. D."/>
        </authorList>
    </citation>
    <scope>NUCLEOTIDE SEQUENCE</scope>
    <source>
        <strain evidence="1">AVDCRST_MAG58</strain>
    </source>
</reference>
<protein>
    <submittedName>
        <fullName evidence="1">Uncharacterized protein</fullName>
    </submittedName>
</protein>
<dbReference type="AlphaFoldDB" id="A0A6J4R699"/>
<evidence type="ECO:0000313" key="1">
    <source>
        <dbReference type="EMBL" id="CAA9461383.1"/>
    </source>
</evidence>
<sequence length="86" mass="9935">MPGKRIDDLTDLTVQGIWEAHLEGELAQADVVDQMAVRAAGMLAEKGHWTWMFQAATEELTSWQDLHWNYWVVDPNNGCIWEWHAI</sequence>
<organism evidence="1">
    <name type="scientific">uncultured Rubrobacteraceae bacterium</name>
    <dbReference type="NCBI Taxonomy" id="349277"/>
    <lineage>
        <taxon>Bacteria</taxon>
        <taxon>Bacillati</taxon>
        <taxon>Actinomycetota</taxon>
        <taxon>Rubrobacteria</taxon>
        <taxon>Rubrobacterales</taxon>
        <taxon>Rubrobacteraceae</taxon>
        <taxon>environmental samples</taxon>
    </lineage>
</organism>